<evidence type="ECO:0000313" key="5">
    <source>
        <dbReference type="Proteomes" id="UP000676169"/>
    </source>
</evidence>
<feature type="chain" id="PRO_5036949012" evidence="2">
    <location>
        <begin position="21"/>
        <end position="493"/>
    </location>
</feature>
<evidence type="ECO:0000256" key="2">
    <source>
        <dbReference type="SAM" id="SignalP"/>
    </source>
</evidence>
<proteinExistence type="predicted"/>
<gene>
    <name evidence="4" type="ORF">KBB96_09140</name>
</gene>
<dbReference type="InterPro" id="IPR039448">
    <property type="entry name" value="Beta_helix"/>
</dbReference>
<dbReference type="InterPro" id="IPR012334">
    <property type="entry name" value="Pectin_lyas_fold"/>
</dbReference>
<keyword evidence="5" id="KW-1185">Reference proteome</keyword>
<reference evidence="4" key="1">
    <citation type="submission" date="2021-04" db="EMBL/GenBank/DDBJ databases">
        <title>Luteolibacter sp. 32A isolated from the skin of an Anderson's salamander (Ambystoma andersonii).</title>
        <authorList>
            <person name="Spergser J."/>
            <person name="Busse H.-J."/>
        </authorList>
    </citation>
    <scope>NUCLEOTIDE SEQUENCE</scope>
    <source>
        <strain evidence="4">32A</strain>
    </source>
</reference>
<dbReference type="InterPro" id="IPR011050">
    <property type="entry name" value="Pectin_lyase_fold/virulence"/>
</dbReference>
<dbReference type="EMBL" id="CP073100">
    <property type="protein sequence ID" value="QUE53042.1"/>
    <property type="molecule type" value="Genomic_DNA"/>
</dbReference>
<protein>
    <submittedName>
        <fullName evidence="4">Right-handed parallel beta-helix repeat-containing protein</fullName>
    </submittedName>
</protein>
<feature type="compositionally biased region" description="Basic and acidic residues" evidence="1">
    <location>
        <begin position="470"/>
        <end position="484"/>
    </location>
</feature>
<evidence type="ECO:0000256" key="1">
    <source>
        <dbReference type="SAM" id="MobiDB-lite"/>
    </source>
</evidence>
<sequence>MHATRFAFALCLLLAGGVQARDYHVDSTAGNDSAPGTTPAQAWKSLEKVNATEFTAGDRILFKAGGRWSGQLHPKGSGRANGPKVEPITITRYGEGTLPRIDGEGKVPDTVLLENIQYWEVTDLEITNQGPETAPWRTGVRILADGIGTMNYIALRRLYVHDVNGDLRKSNEGCGIFFEAKGRGTFFDRLLIENCKVERTDRNGICQRGHGGPHSRSVIIRGNTLDDIGGDGIKLWGTDGGLIEKNIVRKARARAKDASAGIWPFDCNDTVIQFNEVSGTLGTLDGQGFDSDYACRRTLIQYNYSHDNEGGFILICGPGNSFNSDTIIRYNISVHDGVDSARVFHFGGKSTNTRVYHNTIVLGPRQKVPVLLFTDWDKGFAEGATFTNNLVITSEGGKALYKFGPDKGTTFEGNVFAGVHEGLPAGTAVSKTVPKLKGPLEPADGFASAERFKPAATDRNFPRGNVIKDNGGRDFFGKPLRPTDRPAIGAAEP</sequence>
<dbReference type="RefSeq" id="WP_211634386.1">
    <property type="nucleotide sequence ID" value="NZ_CP073100.1"/>
</dbReference>
<dbReference type="InterPro" id="IPR006626">
    <property type="entry name" value="PbH1"/>
</dbReference>
<keyword evidence="2" id="KW-0732">Signal</keyword>
<dbReference type="Pfam" id="PF13229">
    <property type="entry name" value="Beta_helix"/>
    <property type="match status" value="1"/>
</dbReference>
<feature type="region of interest" description="Disordered" evidence="1">
    <location>
        <begin position="457"/>
        <end position="493"/>
    </location>
</feature>
<dbReference type="Gene3D" id="2.160.20.10">
    <property type="entry name" value="Single-stranded right-handed beta-helix, Pectin lyase-like"/>
    <property type="match status" value="1"/>
</dbReference>
<dbReference type="Proteomes" id="UP000676169">
    <property type="component" value="Chromosome"/>
</dbReference>
<feature type="signal peptide" evidence="2">
    <location>
        <begin position="1"/>
        <end position="20"/>
    </location>
</feature>
<evidence type="ECO:0000313" key="4">
    <source>
        <dbReference type="EMBL" id="QUE53042.1"/>
    </source>
</evidence>
<feature type="domain" description="Right handed beta helix" evidence="3">
    <location>
        <begin position="190"/>
        <end position="359"/>
    </location>
</feature>
<name>A0A975J300_9BACT</name>
<dbReference type="AlphaFoldDB" id="A0A975J300"/>
<dbReference type="SMART" id="SM00710">
    <property type="entry name" value="PbH1"/>
    <property type="match status" value="5"/>
</dbReference>
<dbReference type="KEGG" id="lamb:KBB96_09140"/>
<organism evidence="4 5">
    <name type="scientific">Luteolibacter ambystomatis</name>
    <dbReference type="NCBI Taxonomy" id="2824561"/>
    <lineage>
        <taxon>Bacteria</taxon>
        <taxon>Pseudomonadati</taxon>
        <taxon>Verrucomicrobiota</taxon>
        <taxon>Verrucomicrobiia</taxon>
        <taxon>Verrucomicrobiales</taxon>
        <taxon>Verrucomicrobiaceae</taxon>
        <taxon>Luteolibacter</taxon>
    </lineage>
</organism>
<evidence type="ECO:0000259" key="3">
    <source>
        <dbReference type="Pfam" id="PF13229"/>
    </source>
</evidence>
<dbReference type="SUPFAM" id="SSF51126">
    <property type="entry name" value="Pectin lyase-like"/>
    <property type="match status" value="1"/>
</dbReference>
<accession>A0A975J300</accession>